<dbReference type="PROSITE" id="PS51687">
    <property type="entry name" value="SAM_MT_RNA_M5U"/>
    <property type="match status" value="1"/>
</dbReference>
<dbReference type="PANTHER" id="PTHR11061:SF30">
    <property type="entry name" value="TRNA (URACIL(54)-C(5))-METHYLTRANSFERASE"/>
    <property type="match status" value="1"/>
</dbReference>
<keyword evidence="3" id="KW-1185">Reference proteome</keyword>
<proteinExistence type="inferred from homology"/>
<dbReference type="Gene3D" id="3.40.50.150">
    <property type="entry name" value="Vaccinia Virus protein VP39"/>
    <property type="match status" value="1"/>
</dbReference>
<feature type="binding site" evidence="1">
    <location>
        <position position="280"/>
    </location>
    <ligand>
        <name>S-adenosyl-L-methionine</name>
        <dbReference type="ChEBI" id="CHEBI:59789"/>
    </ligand>
</feature>
<dbReference type="SUPFAM" id="SSF53335">
    <property type="entry name" value="S-adenosyl-L-methionine-dependent methyltransferases"/>
    <property type="match status" value="1"/>
</dbReference>
<evidence type="ECO:0000256" key="1">
    <source>
        <dbReference type="PROSITE-ProRule" id="PRU01024"/>
    </source>
</evidence>
<sequence>MSDCPSCPLQDTPYDAQLVAKKERVERAFAAHPRLEGVEVAAVLASARQSGYRNRARMVVDSTAAHAQALLGFYEEQGRDVVAVQSCAAHHPQIEAALATLRPLLFANEGLRAFARFVDVRCTAGRPAKGGSEAVMITLAGSASKADEIKSIEAAALALFGELESRLEGLNVALHLNISAERNQSVLSGEQRVIGGDACLSFGLKIAGEGEAKIAELAVPPTAFFQVNLEQLEAVYPAIRPAMVDNGVLVDLYCGVGTHAIALAEMAAEGAGFSDILGFDISESAIEEAKLNAEKAGLRGQFLAADDHDAVAWIQERVAALPQGTAVSIITNPARAGMSPQAVASVAEVGAEVVFYLSCEPETLARDLDRLQDQGFAVERVEAFDFMPQTDQVETLVVLKRTGEATTPSYERAYQSLKGRRFSPGVSGPSALPDKVDESVWIAVVAGTVPGQGFLPFDRSKKARAAEKNGATQEQVKIERLRKVQGNSVVRIHAETLDDAQIRRRFRAWNHPVLGDPDFGDRNANHLAERHAYLDRLALHCVGAKVDQKWKSAPVPGQFLAMMRLPRAILEEVPQGG</sequence>
<dbReference type="OrthoDB" id="9804590at2"/>
<keyword evidence="1" id="KW-0808">Transferase</keyword>
<dbReference type="GO" id="GO:0003723">
    <property type="term" value="F:RNA binding"/>
    <property type="evidence" value="ECO:0007669"/>
    <property type="project" value="InterPro"/>
</dbReference>
<dbReference type="InterPro" id="IPR020103">
    <property type="entry name" value="PsdUridine_synth_cat_dom_sf"/>
</dbReference>
<dbReference type="Proteomes" id="UP000249799">
    <property type="component" value="Chromosome"/>
</dbReference>
<dbReference type="RefSeq" id="WP_111336348.1">
    <property type="nucleotide sequence ID" value="NZ_CP030032.1"/>
</dbReference>
<feature type="binding site" evidence="1">
    <location>
        <position position="332"/>
    </location>
    <ligand>
        <name>S-adenosyl-L-methionine</name>
        <dbReference type="ChEBI" id="CHEBI:59789"/>
    </ligand>
</feature>
<dbReference type="GO" id="GO:0070475">
    <property type="term" value="P:rRNA base methylation"/>
    <property type="evidence" value="ECO:0007669"/>
    <property type="project" value="TreeGrafter"/>
</dbReference>
<dbReference type="Gene3D" id="3.30.2350.10">
    <property type="entry name" value="Pseudouridine synthase"/>
    <property type="match status" value="1"/>
</dbReference>
<organism evidence="2 3">
    <name type="scientific">Bradymonas sediminis</name>
    <dbReference type="NCBI Taxonomy" id="1548548"/>
    <lineage>
        <taxon>Bacteria</taxon>
        <taxon>Deltaproteobacteria</taxon>
        <taxon>Bradymonadales</taxon>
        <taxon>Bradymonadaceae</taxon>
        <taxon>Bradymonas</taxon>
    </lineage>
</organism>
<dbReference type="Pfam" id="PF05958">
    <property type="entry name" value="tRNA_U5-meth_tr"/>
    <property type="match status" value="1"/>
</dbReference>
<dbReference type="SUPFAM" id="SSF55120">
    <property type="entry name" value="Pseudouridine synthase"/>
    <property type="match status" value="1"/>
</dbReference>
<feature type="active site" description="Nucleophile" evidence="1">
    <location>
        <position position="359"/>
    </location>
</feature>
<feature type="binding site" evidence="1">
    <location>
        <position position="253"/>
    </location>
    <ligand>
        <name>S-adenosyl-L-methionine</name>
        <dbReference type="ChEBI" id="CHEBI:59789"/>
    </ligand>
</feature>
<evidence type="ECO:0000313" key="3">
    <source>
        <dbReference type="Proteomes" id="UP000249799"/>
    </source>
</evidence>
<dbReference type="CDD" id="cd02440">
    <property type="entry name" value="AdoMet_MTases"/>
    <property type="match status" value="1"/>
</dbReference>
<dbReference type="EMBL" id="CP030032">
    <property type="protein sequence ID" value="AWV90730.1"/>
    <property type="molecule type" value="Genomic_DNA"/>
</dbReference>
<feature type="binding site" evidence="1">
    <location>
        <position position="226"/>
    </location>
    <ligand>
        <name>S-adenosyl-L-methionine</name>
        <dbReference type="ChEBI" id="CHEBI:59789"/>
    </ligand>
</feature>
<dbReference type="InterPro" id="IPR010280">
    <property type="entry name" value="U5_MeTrfase_fam"/>
</dbReference>
<dbReference type="KEGG" id="bsed:DN745_15975"/>
<dbReference type="GO" id="GO:0070041">
    <property type="term" value="F:rRNA (uridine-C5-)-methyltransferase activity"/>
    <property type="evidence" value="ECO:0007669"/>
    <property type="project" value="TreeGrafter"/>
</dbReference>
<name>A0A2Z4FPB9_9DELT</name>
<keyword evidence="1" id="KW-0949">S-adenosyl-L-methionine</keyword>
<gene>
    <name evidence="2" type="ORF">DN745_15975</name>
</gene>
<keyword evidence="1" id="KW-0489">Methyltransferase</keyword>
<dbReference type="Gene3D" id="2.40.50.1070">
    <property type="match status" value="1"/>
</dbReference>
<reference evidence="2 3" key="1">
    <citation type="submission" date="2018-06" db="EMBL/GenBank/DDBJ databases">
        <title>Lujinxingia sediminis gen. nov. sp. nov., a new facultative anaerobic member of the class Deltaproteobacteria, and proposal of Lujinxingaceae fam. nov.</title>
        <authorList>
            <person name="Guo L.-Y."/>
            <person name="Li C.-M."/>
            <person name="Wang S."/>
            <person name="Du Z.-J."/>
        </authorList>
    </citation>
    <scope>NUCLEOTIDE SEQUENCE [LARGE SCALE GENOMIC DNA]</scope>
    <source>
        <strain evidence="2 3">FA350</strain>
    </source>
</reference>
<protein>
    <submittedName>
        <fullName evidence="2">Uncharacterized protein</fullName>
    </submittedName>
</protein>
<evidence type="ECO:0000313" key="2">
    <source>
        <dbReference type="EMBL" id="AWV90730.1"/>
    </source>
</evidence>
<dbReference type="PANTHER" id="PTHR11061">
    <property type="entry name" value="RNA M5U METHYLTRANSFERASE"/>
    <property type="match status" value="1"/>
</dbReference>
<dbReference type="AlphaFoldDB" id="A0A2Z4FPB9"/>
<comment type="similarity">
    <text evidence="1">Belongs to the class I-like SAM-binding methyltransferase superfamily. RNA M5U methyltransferase family.</text>
</comment>
<dbReference type="GO" id="GO:0001522">
    <property type="term" value="P:pseudouridine synthesis"/>
    <property type="evidence" value="ECO:0007669"/>
    <property type="project" value="InterPro"/>
</dbReference>
<dbReference type="GO" id="GO:0009982">
    <property type="term" value="F:pseudouridine synthase activity"/>
    <property type="evidence" value="ECO:0007669"/>
    <property type="project" value="InterPro"/>
</dbReference>
<dbReference type="InterPro" id="IPR029063">
    <property type="entry name" value="SAM-dependent_MTases_sf"/>
</dbReference>
<accession>A0A2Z4FPB9</accession>